<accession>A0A652YHW0</accession>
<name>A0A652YHW0_NOCGL</name>
<dbReference type="EMBL" id="VNIQ01000011">
    <property type="protein sequence ID" value="TYQ00833.1"/>
    <property type="molecule type" value="Genomic_DNA"/>
</dbReference>
<sequence>MAPGSDYLPGAVNPNLIRKRNRMRHQPGIALPDRTLEITMNAPSWRKAKLDPFTEVDLPRIAQQYADHETILCDMDPDEARSYWDLEDGYLRYTPEGNNIRIGRGLINGQTSWWVDVQTQLAPTTGDPTYGWAYYAHFPGTFTADWVNWLYWHWLS</sequence>
<comment type="caution">
    <text evidence="1">The sequence shown here is derived from an EMBL/GenBank/DDBJ whole genome shotgun (WGS) entry which is preliminary data.</text>
</comment>
<proteinExistence type="predicted"/>
<dbReference type="AlphaFoldDB" id="A0A652YHW0"/>
<gene>
    <name evidence="1" type="ORF">FNL38_11147</name>
</gene>
<protein>
    <submittedName>
        <fullName evidence="1">Uncharacterized protein</fullName>
    </submittedName>
</protein>
<reference evidence="1" key="1">
    <citation type="submission" date="2019-07" db="EMBL/GenBank/DDBJ databases">
        <title>Genomic Encyclopedia of Type Strains, Phase IV (KMG-IV): sequencing the most valuable type-strain genomes for metagenomic binning, comparative biology and taxonomic classification.</title>
        <authorList>
            <person name="Goeker M."/>
        </authorList>
    </citation>
    <scope>NUCLEOTIDE SEQUENCE</scope>
    <source>
        <strain evidence="1">DSM 44596</strain>
    </source>
</reference>
<evidence type="ECO:0000313" key="1">
    <source>
        <dbReference type="EMBL" id="TYQ00833.1"/>
    </source>
</evidence>
<organism evidence="1">
    <name type="scientific">Nocardia globerula</name>
    <dbReference type="NCBI Taxonomy" id="1818"/>
    <lineage>
        <taxon>Bacteria</taxon>
        <taxon>Bacillati</taxon>
        <taxon>Actinomycetota</taxon>
        <taxon>Actinomycetes</taxon>
        <taxon>Mycobacteriales</taxon>
        <taxon>Nocardiaceae</taxon>
        <taxon>Nocardia</taxon>
    </lineage>
</organism>